<reference evidence="1 2" key="1">
    <citation type="journal article" date="2019" name="Sci. Rep.">
        <title>Orb-weaving spider Araneus ventricosus genome elucidates the spidroin gene catalogue.</title>
        <authorList>
            <person name="Kono N."/>
            <person name="Nakamura H."/>
            <person name="Ohtoshi R."/>
            <person name="Moran D.A.P."/>
            <person name="Shinohara A."/>
            <person name="Yoshida Y."/>
            <person name="Fujiwara M."/>
            <person name="Mori M."/>
            <person name="Tomita M."/>
            <person name="Arakawa K."/>
        </authorList>
    </citation>
    <scope>NUCLEOTIDE SEQUENCE [LARGE SCALE GENOMIC DNA]</scope>
</reference>
<dbReference type="Proteomes" id="UP000499080">
    <property type="component" value="Unassembled WGS sequence"/>
</dbReference>
<dbReference type="AlphaFoldDB" id="A0A4Y2H1V6"/>
<organism evidence="1 2">
    <name type="scientific">Araneus ventricosus</name>
    <name type="common">Orbweaver spider</name>
    <name type="synonym">Epeira ventricosa</name>
    <dbReference type="NCBI Taxonomy" id="182803"/>
    <lineage>
        <taxon>Eukaryota</taxon>
        <taxon>Metazoa</taxon>
        <taxon>Ecdysozoa</taxon>
        <taxon>Arthropoda</taxon>
        <taxon>Chelicerata</taxon>
        <taxon>Arachnida</taxon>
        <taxon>Araneae</taxon>
        <taxon>Araneomorphae</taxon>
        <taxon>Entelegynae</taxon>
        <taxon>Araneoidea</taxon>
        <taxon>Araneidae</taxon>
        <taxon>Araneus</taxon>
    </lineage>
</organism>
<dbReference type="EMBL" id="BGPR01179875">
    <property type="protein sequence ID" value="GBM59159.1"/>
    <property type="molecule type" value="Genomic_DNA"/>
</dbReference>
<name>A0A4Y2H1V6_ARAVE</name>
<dbReference type="PROSITE" id="PS51257">
    <property type="entry name" value="PROKAR_LIPOPROTEIN"/>
    <property type="match status" value="1"/>
</dbReference>
<protein>
    <submittedName>
        <fullName evidence="1">Uncharacterized protein</fullName>
    </submittedName>
</protein>
<comment type="caution">
    <text evidence="1">The sequence shown here is derived from an EMBL/GenBank/DDBJ whole genome shotgun (WGS) entry which is preliminary data.</text>
</comment>
<accession>A0A4Y2H1V6</accession>
<keyword evidence="2" id="KW-1185">Reference proteome</keyword>
<evidence type="ECO:0000313" key="1">
    <source>
        <dbReference type="EMBL" id="GBM59159.1"/>
    </source>
</evidence>
<gene>
    <name evidence="1" type="ORF">AVEN_48772_1</name>
</gene>
<proteinExistence type="predicted"/>
<evidence type="ECO:0000313" key="2">
    <source>
        <dbReference type="Proteomes" id="UP000499080"/>
    </source>
</evidence>
<sequence>MTFQDIKLVGTLIPQKYNSETSSPYYTVSFSCNREIPHRSRVLLNPTTLCFRDCNKYNVLGLLKPYYYVSFKRLQQVQHQSRVLSLLPALSLSATATIYRSGLLNYYTVSFQRLPTKYNIDLRFGKALLRCLFWLGAAKKYRSTTSITGFGKPYYAVSFRDCNRSATSITGFVKPYYVVSFRDCNKSTTSITGFC</sequence>